<dbReference type="RefSeq" id="WP_073575001.1">
    <property type="nucleotide sequence ID" value="NZ_BAAAJZ010000011.1"/>
</dbReference>
<organism evidence="1 2">
    <name type="scientific">Pseudonocardia alni</name>
    <name type="common">Amycolata alni</name>
    <dbReference type="NCBI Taxonomy" id="33907"/>
    <lineage>
        <taxon>Bacteria</taxon>
        <taxon>Bacillati</taxon>
        <taxon>Actinomycetota</taxon>
        <taxon>Actinomycetes</taxon>
        <taxon>Pseudonocardiales</taxon>
        <taxon>Pseudonocardiaceae</taxon>
        <taxon>Pseudonocardia</taxon>
    </lineage>
</organism>
<dbReference type="AlphaFoldDB" id="A0A852VUF7"/>
<dbReference type="Proteomes" id="UP000549695">
    <property type="component" value="Unassembled WGS sequence"/>
</dbReference>
<evidence type="ECO:0008006" key="3">
    <source>
        <dbReference type="Google" id="ProtNLM"/>
    </source>
</evidence>
<dbReference type="GeneID" id="98050128"/>
<evidence type="ECO:0000313" key="2">
    <source>
        <dbReference type="Proteomes" id="UP000549695"/>
    </source>
</evidence>
<accession>A0A852VUF7</accession>
<comment type="caution">
    <text evidence="1">The sequence shown here is derived from an EMBL/GenBank/DDBJ whole genome shotgun (WGS) entry which is preliminary data.</text>
</comment>
<reference evidence="1 2" key="1">
    <citation type="submission" date="2020-07" db="EMBL/GenBank/DDBJ databases">
        <title>Sequencing the genomes of 1000 actinobacteria strains.</title>
        <authorList>
            <person name="Klenk H.-P."/>
        </authorList>
    </citation>
    <scope>NUCLEOTIDE SEQUENCE [LARGE SCALE GENOMIC DNA]</scope>
    <source>
        <strain evidence="1 2">DSM 44749</strain>
    </source>
</reference>
<dbReference type="InterPro" id="IPR023393">
    <property type="entry name" value="START-like_dom_sf"/>
</dbReference>
<dbReference type="Pfam" id="PF10604">
    <property type="entry name" value="Polyketide_cyc2"/>
    <property type="match status" value="1"/>
</dbReference>
<keyword evidence="2" id="KW-1185">Reference proteome</keyword>
<dbReference type="InterPro" id="IPR019587">
    <property type="entry name" value="Polyketide_cyclase/dehydratase"/>
</dbReference>
<dbReference type="SUPFAM" id="SSF55961">
    <property type="entry name" value="Bet v1-like"/>
    <property type="match status" value="1"/>
</dbReference>
<dbReference type="Gene3D" id="3.30.530.20">
    <property type="match status" value="1"/>
</dbReference>
<proteinExistence type="predicted"/>
<dbReference type="EMBL" id="JACCCZ010000001">
    <property type="protein sequence ID" value="NYG00007.1"/>
    <property type="molecule type" value="Genomic_DNA"/>
</dbReference>
<gene>
    <name evidence="1" type="ORF">HDA37_000292</name>
</gene>
<evidence type="ECO:0000313" key="1">
    <source>
        <dbReference type="EMBL" id="NYG00007.1"/>
    </source>
</evidence>
<protein>
    <recommendedName>
        <fullName evidence="3">Polyketide cyclase / dehydrase and lipid transport</fullName>
    </recommendedName>
</protein>
<name>A0A852VUF7_PSEA5</name>
<sequence>MRLTLHARGPQPADEVWERYAVPARWPEWAPYILGVDTAADRIRPGVTGQVRGPLGVTVSFAVTEVDERARTWAWDVALGAGASPLNRVRLSLDHGVRPSGAGTRTWLTVHGPPAVVLPYLVPARLSLEMLVRRPARAR</sequence>